<dbReference type="CDD" id="cd00293">
    <property type="entry name" value="USP-like"/>
    <property type="match status" value="1"/>
</dbReference>
<comment type="caution">
    <text evidence="3">The sequence shown here is derived from an EMBL/GenBank/DDBJ whole genome shotgun (WGS) entry which is preliminary data.</text>
</comment>
<comment type="similarity">
    <text evidence="1">Belongs to the universal stress protein A family.</text>
</comment>
<protein>
    <submittedName>
        <fullName evidence="3">Universal stress protein</fullName>
    </submittedName>
</protein>
<evidence type="ECO:0000313" key="4">
    <source>
        <dbReference type="Proteomes" id="UP001161391"/>
    </source>
</evidence>
<dbReference type="InterPro" id="IPR006015">
    <property type="entry name" value="Universal_stress_UspA"/>
</dbReference>
<reference evidence="3" key="2">
    <citation type="submission" date="2023-01" db="EMBL/GenBank/DDBJ databases">
        <title>Draft genome sequence of Algimonas ampicilliniresistens strain NBRC 108219.</title>
        <authorList>
            <person name="Sun Q."/>
            <person name="Mori K."/>
        </authorList>
    </citation>
    <scope>NUCLEOTIDE SEQUENCE</scope>
    <source>
        <strain evidence="3">NBRC 108219</strain>
    </source>
</reference>
<evidence type="ECO:0000259" key="2">
    <source>
        <dbReference type="Pfam" id="PF00582"/>
    </source>
</evidence>
<dbReference type="PRINTS" id="PR01438">
    <property type="entry name" value="UNVRSLSTRESS"/>
</dbReference>
<dbReference type="EMBL" id="BSNK01000001">
    <property type="protein sequence ID" value="GLQ22489.1"/>
    <property type="molecule type" value="Genomic_DNA"/>
</dbReference>
<feature type="domain" description="UspA" evidence="2">
    <location>
        <begin position="202"/>
        <end position="270"/>
    </location>
</feature>
<accession>A0ABQ5V4M4</accession>
<name>A0ABQ5V4M4_9PROT</name>
<reference evidence="3" key="1">
    <citation type="journal article" date="2014" name="Int. J. Syst. Evol. Microbiol.">
        <title>Complete genome of a new Firmicutes species belonging to the dominant human colonic microbiota ('Ruminococcus bicirculans') reveals two chromosomes and a selective capacity to utilize plant glucans.</title>
        <authorList>
            <consortium name="NISC Comparative Sequencing Program"/>
            <person name="Wegmann U."/>
            <person name="Louis P."/>
            <person name="Goesmann A."/>
            <person name="Henrissat B."/>
            <person name="Duncan S.H."/>
            <person name="Flint H.J."/>
        </authorList>
    </citation>
    <scope>NUCLEOTIDE SEQUENCE</scope>
    <source>
        <strain evidence="3">NBRC 108219</strain>
    </source>
</reference>
<dbReference type="Pfam" id="PF00582">
    <property type="entry name" value="Usp"/>
    <property type="match status" value="1"/>
</dbReference>
<proteinExistence type="inferred from homology"/>
<sequence length="272" mass="29688">MVDITGADATLKVLKTAVTLAEQSDAHLVGLYVEHARLAMTGLYSWGSVYTYPIVDEVEEKHREAAKEIFADTLAYTGLTHEFRDVDMEGISPLDAVIAQSRLSDLFITGAETGWNDDPNGQADSLSQIIEGAGRPVLIIPEHMPEKVNLKLAVIAWDGSKEASRAAFDAIPVLKSYESVEIVSVNVDPADQEVRRVSIARLTDSLGRHGIEASFRVIPGDGSDRNALLKLSESADLMVMGAYHHNRVRELIFGGVTRGFLKTVPCPILFSR</sequence>
<dbReference type="PANTHER" id="PTHR46268:SF15">
    <property type="entry name" value="UNIVERSAL STRESS PROTEIN HP_0031"/>
    <property type="match status" value="1"/>
</dbReference>
<dbReference type="Gene3D" id="3.40.50.12370">
    <property type="match status" value="1"/>
</dbReference>
<dbReference type="PANTHER" id="PTHR46268">
    <property type="entry name" value="STRESS RESPONSE PROTEIN NHAX"/>
    <property type="match status" value="1"/>
</dbReference>
<organism evidence="3 4">
    <name type="scientific">Algimonas ampicilliniresistens</name>
    <dbReference type="NCBI Taxonomy" id="1298735"/>
    <lineage>
        <taxon>Bacteria</taxon>
        <taxon>Pseudomonadati</taxon>
        <taxon>Pseudomonadota</taxon>
        <taxon>Alphaproteobacteria</taxon>
        <taxon>Maricaulales</taxon>
        <taxon>Robiginitomaculaceae</taxon>
        <taxon>Algimonas</taxon>
    </lineage>
</organism>
<evidence type="ECO:0000313" key="3">
    <source>
        <dbReference type="EMBL" id="GLQ22489.1"/>
    </source>
</evidence>
<dbReference type="InterPro" id="IPR006016">
    <property type="entry name" value="UspA"/>
</dbReference>
<keyword evidence="4" id="KW-1185">Reference proteome</keyword>
<gene>
    <name evidence="3" type="ORF">GCM10007853_03630</name>
</gene>
<dbReference type="SUPFAM" id="SSF52402">
    <property type="entry name" value="Adenine nucleotide alpha hydrolases-like"/>
    <property type="match status" value="2"/>
</dbReference>
<dbReference type="Proteomes" id="UP001161391">
    <property type="component" value="Unassembled WGS sequence"/>
</dbReference>
<evidence type="ECO:0000256" key="1">
    <source>
        <dbReference type="ARBA" id="ARBA00008791"/>
    </source>
</evidence>